<evidence type="ECO:0000256" key="6">
    <source>
        <dbReference type="HAMAP-Rule" id="MF_00223"/>
    </source>
</evidence>
<dbReference type="GO" id="GO:0008270">
    <property type="term" value="F:zinc ion binding"/>
    <property type="evidence" value="ECO:0007669"/>
    <property type="project" value="UniProtKB-UniRule"/>
</dbReference>
<dbReference type="HAMAP" id="MF_00223">
    <property type="entry name" value="FolE"/>
    <property type="match status" value="1"/>
</dbReference>
<proteinExistence type="inferred from homology"/>
<sequence>MAIDKEKIKQAIRLFLEGIGEDPDREGLKETPDRIARMWEEFDRQREFNFKLFEEFGDYNEMVIVKDIRFYSLCEHHLLPFFGKVHIAYIPDKVVCGLSKLVRTVKAFSLRPQVQERLTQQIADFLQEQLNPKGVAVVIEAEHLCMSMRGVMTPGHITVTSALRGIFLKDLRTREEFLKLIGKQGL</sequence>
<evidence type="ECO:0000256" key="4">
    <source>
        <dbReference type="ARBA" id="ARBA00022563"/>
    </source>
</evidence>
<organism evidence="8 9">
    <name type="scientific">Thermocrinis minervae</name>
    <dbReference type="NCBI Taxonomy" id="381751"/>
    <lineage>
        <taxon>Bacteria</taxon>
        <taxon>Pseudomonadati</taxon>
        <taxon>Aquificota</taxon>
        <taxon>Aquificia</taxon>
        <taxon>Aquificales</taxon>
        <taxon>Aquificaceae</taxon>
        <taxon>Thermocrinis</taxon>
    </lineage>
</organism>
<dbReference type="STRING" id="381751.SAMN05444391_0154"/>
<keyword evidence="6" id="KW-0547">Nucleotide-binding</keyword>
<evidence type="ECO:0000256" key="2">
    <source>
        <dbReference type="ARBA" id="ARBA00005080"/>
    </source>
</evidence>
<comment type="catalytic activity">
    <reaction evidence="1 6">
        <text>GTP + H2O = 7,8-dihydroneopterin 3'-triphosphate + formate + H(+)</text>
        <dbReference type="Rhea" id="RHEA:17473"/>
        <dbReference type="ChEBI" id="CHEBI:15377"/>
        <dbReference type="ChEBI" id="CHEBI:15378"/>
        <dbReference type="ChEBI" id="CHEBI:15740"/>
        <dbReference type="ChEBI" id="CHEBI:37565"/>
        <dbReference type="ChEBI" id="CHEBI:58462"/>
        <dbReference type="EC" id="3.5.4.16"/>
    </reaction>
</comment>
<feature type="binding site" evidence="6">
    <location>
        <position position="77"/>
    </location>
    <ligand>
        <name>Zn(2+)</name>
        <dbReference type="ChEBI" id="CHEBI:29105"/>
    </ligand>
</feature>
<dbReference type="GO" id="GO:0006729">
    <property type="term" value="P:tetrahydrobiopterin biosynthetic process"/>
    <property type="evidence" value="ECO:0007669"/>
    <property type="project" value="TreeGrafter"/>
</dbReference>
<evidence type="ECO:0000313" key="9">
    <source>
        <dbReference type="Proteomes" id="UP000189810"/>
    </source>
</evidence>
<evidence type="ECO:0000256" key="3">
    <source>
        <dbReference type="ARBA" id="ARBA00008085"/>
    </source>
</evidence>
<dbReference type="Gene3D" id="1.10.286.10">
    <property type="match status" value="1"/>
</dbReference>
<accession>A0A1M6QAI6</accession>
<dbReference type="Pfam" id="PF01227">
    <property type="entry name" value="GTP_cyclohydroI"/>
    <property type="match status" value="1"/>
</dbReference>
<dbReference type="NCBIfam" id="NF006826">
    <property type="entry name" value="PRK09347.1-3"/>
    <property type="match status" value="1"/>
</dbReference>
<dbReference type="PANTHER" id="PTHR11109:SF7">
    <property type="entry name" value="GTP CYCLOHYDROLASE 1"/>
    <property type="match status" value="1"/>
</dbReference>
<dbReference type="EMBL" id="LT670846">
    <property type="protein sequence ID" value="SHK17289.1"/>
    <property type="molecule type" value="Genomic_DNA"/>
</dbReference>
<gene>
    <name evidence="6" type="primary">folE</name>
    <name evidence="8" type="ORF">SAMN05444391_0154</name>
</gene>
<evidence type="ECO:0000313" key="8">
    <source>
        <dbReference type="EMBL" id="SHK17289.1"/>
    </source>
</evidence>
<reference evidence="8 9" key="1">
    <citation type="submission" date="2016-11" db="EMBL/GenBank/DDBJ databases">
        <authorList>
            <person name="Jaros S."/>
            <person name="Januszkiewicz K."/>
            <person name="Wedrychowicz H."/>
        </authorList>
    </citation>
    <scope>NUCLEOTIDE SEQUENCE [LARGE SCALE GENOMIC DNA]</scope>
    <source>
        <strain evidence="8 9">DSM 19557</strain>
    </source>
</reference>
<keyword evidence="9" id="KW-1185">Reference proteome</keyword>
<keyword evidence="6" id="KW-0342">GTP-binding</keyword>
<feature type="binding site" evidence="6">
    <location>
        <position position="74"/>
    </location>
    <ligand>
        <name>Zn(2+)</name>
        <dbReference type="ChEBI" id="CHEBI:29105"/>
    </ligand>
</feature>
<feature type="domain" description="GTP cyclohydrolase I" evidence="7">
    <location>
        <begin position="8"/>
        <end position="181"/>
    </location>
</feature>
<dbReference type="GO" id="GO:0006730">
    <property type="term" value="P:one-carbon metabolic process"/>
    <property type="evidence" value="ECO:0007669"/>
    <property type="project" value="UniProtKB-UniRule"/>
</dbReference>
<dbReference type="EC" id="3.5.4.16" evidence="6"/>
<dbReference type="InterPro" id="IPR018234">
    <property type="entry name" value="GTP_CycHdrlase_I_CS"/>
</dbReference>
<keyword evidence="6" id="KW-0479">Metal-binding</keyword>
<dbReference type="PROSITE" id="PS00859">
    <property type="entry name" value="GTP_CYCLOHYDROL_1_1"/>
    <property type="match status" value="1"/>
</dbReference>
<comment type="subunit">
    <text evidence="6">Homopolymer.</text>
</comment>
<dbReference type="InterPro" id="IPR020602">
    <property type="entry name" value="GTP_CycHdrlase_I_dom"/>
</dbReference>
<feature type="binding site" evidence="6">
    <location>
        <position position="145"/>
    </location>
    <ligand>
        <name>Zn(2+)</name>
        <dbReference type="ChEBI" id="CHEBI:29105"/>
    </ligand>
</feature>
<dbReference type="PROSITE" id="PS00860">
    <property type="entry name" value="GTP_CYCLOHYDROL_1_2"/>
    <property type="match status" value="1"/>
</dbReference>
<dbReference type="Gene3D" id="3.30.1130.10">
    <property type="match status" value="1"/>
</dbReference>
<evidence type="ECO:0000259" key="7">
    <source>
        <dbReference type="Pfam" id="PF01227"/>
    </source>
</evidence>
<dbReference type="NCBIfam" id="TIGR00063">
    <property type="entry name" value="folE"/>
    <property type="match status" value="1"/>
</dbReference>
<dbReference type="FunFam" id="3.30.1130.10:FF:000001">
    <property type="entry name" value="GTP cyclohydrolase 1"/>
    <property type="match status" value="1"/>
</dbReference>
<dbReference type="Proteomes" id="UP000189810">
    <property type="component" value="Chromosome I"/>
</dbReference>
<dbReference type="FunFam" id="1.10.286.10:FF:000012">
    <property type="match status" value="1"/>
</dbReference>
<protein>
    <recommendedName>
        <fullName evidence="6">GTP cyclohydrolase 1</fullName>
        <ecNumber evidence="6">3.5.4.16</ecNumber>
    </recommendedName>
    <alternativeName>
        <fullName evidence="6">GTP cyclohydrolase I</fullName>
        <shortName evidence="6">GTP-CH-I</shortName>
    </alternativeName>
</protein>
<dbReference type="NCBIfam" id="NF006825">
    <property type="entry name" value="PRK09347.1-2"/>
    <property type="match status" value="1"/>
</dbReference>
<dbReference type="GO" id="GO:0005525">
    <property type="term" value="F:GTP binding"/>
    <property type="evidence" value="ECO:0007669"/>
    <property type="project" value="UniProtKB-KW"/>
</dbReference>
<evidence type="ECO:0000256" key="1">
    <source>
        <dbReference type="ARBA" id="ARBA00001052"/>
    </source>
</evidence>
<dbReference type="InterPro" id="IPR043134">
    <property type="entry name" value="GTP-CH-I_N"/>
</dbReference>
<dbReference type="UniPathway" id="UPA00848">
    <property type="reaction ID" value="UER00151"/>
</dbReference>
<comment type="pathway">
    <text evidence="2 6">Cofactor biosynthesis; 7,8-dihydroneopterin triphosphate biosynthesis; 7,8-dihydroneopterin triphosphate from GTP: step 1/1.</text>
</comment>
<dbReference type="InterPro" id="IPR001474">
    <property type="entry name" value="GTP_CycHdrlase_I"/>
</dbReference>
<dbReference type="AlphaFoldDB" id="A0A1M6QAI6"/>
<keyword evidence="4 6" id="KW-0554">One-carbon metabolism</keyword>
<evidence type="ECO:0000256" key="5">
    <source>
        <dbReference type="ARBA" id="ARBA00022801"/>
    </source>
</evidence>
<dbReference type="InterPro" id="IPR043133">
    <property type="entry name" value="GTP-CH-I_C/QueF"/>
</dbReference>
<keyword evidence="5 6" id="KW-0378">Hydrolase</keyword>
<dbReference type="RefSeq" id="WP_079653357.1">
    <property type="nucleotide sequence ID" value="NZ_LT670846.1"/>
</dbReference>
<dbReference type="SUPFAM" id="SSF55620">
    <property type="entry name" value="Tetrahydrobiopterin biosynthesis enzymes-like"/>
    <property type="match status" value="1"/>
</dbReference>
<comment type="similarity">
    <text evidence="3 6">Belongs to the GTP cyclohydrolase I family.</text>
</comment>
<dbReference type="GO" id="GO:0005737">
    <property type="term" value="C:cytoplasm"/>
    <property type="evidence" value="ECO:0007669"/>
    <property type="project" value="TreeGrafter"/>
</dbReference>
<dbReference type="GO" id="GO:0046654">
    <property type="term" value="P:tetrahydrofolate biosynthetic process"/>
    <property type="evidence" value="ECO:0007669"/>
    <property type="project" value="UniProtKB-UniRule"/>
</dbReference>
<dbReference type="OrthoDB" id="9801207at2"/>
<keyword evidence="6" id="KW-0862">Zinc</keyword>
<dbReference type="GO" id="GO:0003934">
    <property type="term" value="F:GTP cyclohydrolase I activity"/>
    <property type="evidence" value="ECO:0007669"/>
    <property type="project" value="UniProtKB-UniRule"/>
</dbReference>
<name>A0A1M6QAI6_9AQUI</name>
<dbReference type="PANTHER" id="PTHR11109">
    <property type="entry name" value="GTP CYCLOHYDROLASE I"/>
    <property type="match status" value="1"/>
</dbReference>